<dbReference type="OrthoDB" id="4113503at2"/>
<feature type="compositionally biased region" description="Low complexity" evidence="1">
    <location>
        <begin position="429"/>
        <end position="445"/>
    </location>
</feature>
<evidence type="ECO:0000256" key="1">
    <source>
        <dbReference type="SAM" id="MobiDB-lite"/>
    </source>
</evidence>
<keyword evidence="2" id="KW-0812">Transmembrane</keyword>
<proteinExistence type="predicted"/>
<feature type="transmembrane region" description="Helical" evidence="2">
    <location>
        <begin position="260"/>
        <end position="279"/>
    </location>
</feature>
<gene>
    <name evidence="3" type="ORF">FEF34_40845</name>
</gene>
<evidence type="ECO:0000313" key="4">
    <source>
        <dbReference type="Proteomes" id="UP000305921"/>
    </source>
</evidence>
<feature type="transmembrane region" description="Helical" evidence="2">
    <location>
        <begin position="124"/>
        <end position="142"/>
    </location>
</feature>
<keyword evidence="2" id="KW-0472">Membrane</keyword>
<keyword evidence="2" id="KW-1133">Transmembrane helix</keyword>
<sequence>MPEKDDPCDLLKGTPSYDYCQSDGHEGIDPDAPGGGVDGGFGMTDKAADNVQDLAEWLIKKIKSLIAPKDAWAPDEATDAVFAPFLWLGQNLAVAIFTCVVAVCALTAWQGAPRLRQLGHSTGWTLVAVAGMASVPGVVAMLNTAVSQGFTAAFSLNESTLFGALTEDLKEGAEEGNVLGVLIVTAALVVALGFAALVFMVRNLGILAFVCFSPLVIASLARGGDMSAVQAWAQKLLGLMFAPFALLLVAPFVPLVEDSLVMHGVLLVAADVLMWRMIFHGVPYFGPRLARAARSAVETRVSNPVVRAAVRAGVPDFYEQENTPRGPRTVATPGRALAQDGDVLAAAYGIRTRKRPGRMTTESAIAQINRDGERQAKVMAARRDARAAHTPTRTPPPRSPSAGSNPSPQASTRSTPQAPARSTPPAPRSGPASGSGPSSGGPTTR</sequence>
<feature type="region of interest" description="Disordered" evidence="1">
    <location>
        <begin position="368"/>
        <end position="445"/>
    </location>
</feature>
<reference evidence="3 4" key="1">
    <citation type="submission" date="2019-05" db="EMBL/GenBank/DDBJ databases">
        <title>Streptomyces marianii sp. nov., a novel marine actinomycete from southern coast of India.</title>
        <authorList>
            <person name="Iniyan A.M."/>
            <person name="Wink J."/>
            <person name="Ramprasad E."/>
            <person name="Ramana C.V."/>
            <person name="Bunk B."/>
            <person name="Sproer C."/>
            <person name="Joseph F.-J.R.S."/>
            <person name="Vincent S.G.P."/>
        </authorList>
    </citation>
    <scope>NUCLEOTIDE SEQUENCE [LARGE SCALE GENOMIC DNA]</scope>
    <source>
        <strain evidence="3 4">ICN19</strain>
    </source>
</reference>
<protein>
    <submittedName>
        <fullName evidence="3">Uncharacterized protein</fullName>
    </submittedName>
</protein>
<feature type="transmembrane region" description="Helical" evidence="2">
    <location>
        <begin position="206"/>
        <end position="224"/>
    </location>
</feature>
<comment type="caution">
    <text evidence="3">The sequence shown here is derived from an EMBL/GenBank/DDBJ whole genome shotgun (WGS) entry which is preliminary data.</text>
</comment>
<dbReference type="AlphaFoldDB" id="A0A5R9DQH4"/>
<feature type="transmembrane region" description="Helical" evidence="2">
    <location>
        <begin position="236"/>
        <end position="254"/>
    </location>
</feature>
<organism evidence="3 4">
    <name type="scientific">Streptomyces marianii</name>
    <dbReference type="NCBI Taxonomy" id="1817406"/>
    <lineage>
        <taxon>Bacteria</taxon>
        <taxon>Bacillati</taxon>
        <taxon>Actinomycetota</taxon>
        <taxon>Actinomycetes</taxon>
        <taxon>Kitasatosporales</taxon>
        <taxon>Streptomycetaceae</taxon>
        <taxon>Streptomyces</taxon>
    </lineage>
</organism>
<keyword evidence="4" id="KW-1185">Reference proteome</keyword>
<evidence type="ECO:0000313" key="3">
    <source>
        <dbReference type="EMBL" id="TLQ38628.1"/>
    </source>
</evidence>
<evidence type="ECO:0000256" key="2">
    <source>
        <dbReference type="SAM" id="Phobius"/>
    </source>
</evidence>
<accession>A0A5R9DQH4</accession>
<feature type="compositionally biased region" description="Polar residues" evidence="1">
    <location>
        <begin position="403"/>
        <end position="413"/>
    </location>
</feature>
<name>A0A5R9DQH4_9ACTN</name>
<dbReference type="RefSeq" id="WP_138058541.1">
    <property type="nucleotide sequence ID" value="NZ_VAWE01000006.1"/>
</dbReference>
<feature type="compositionally biased region" description="Basic and acidic residues" evidence="1">
    <location>
        <begin position="370"/>
        <end position="387"/>
    </location>
</feature>
<dbReference type="EMBL" id="VAWE01000006">
    <property type="protein sequence ID" value="TLQ38628.1"/>
    <property type="molecule type" value="Genomic_DNA"/>
</dbReference>
<feature type="transmembrane region" description="Helical" evidence="2">
    <location>
        <begin position="92"/>
        <end position="112"/>
    </location>
</feature>
<dbReference type="Proteomes" id="UP000305921">
    <property type="component" value="Unassembled WGS sequence"/>
</dbReference>
<feature type="transmembrane region" description="Helical" evidence="2">
    <location>
        <begin position="178"/>
        <end position="200"/>
    </location>
</feature>